<evidence type="ECO:0008006" key="4">
    <source>
        <dbReference type="Google" id="ProtNLM"/>
    </source>
</evidence>
<comment type="caution">
    <text evidence="2">The sequence shown here is derived from an EMBL/GenBank/DDBJ whole genome shotgun (WGS) entry which is preliminary data.</text>
</comment>
<dbReference type="Proteomes" id="UP001460202">
    <property type="component" value="Unassembled WGS sequence"/>
</dbReference>
<dbReference type="GeneID" id="78180852"/>
<feature type="signal peptide" evidence="1">
    <location>
        <begin position="1"/>
        <end position="22"/>
    </location>
</feature>
<dbReference type="EMBL" id="JBBMFL010000008">
    <property type="protein sequence ID" value="MEQ2544929.1"/>
    <property type="molecule type" value="Genomic_DNA"/>
</dbReference>
<dbReference type="PROSITE" id="PS51257">
    <property type="entry name" value="PROKAR_LIPOPROTEIN"/>
    <property type="match status" value="1"/>
</dbReference>
<accession>A0ABV1GXK1</accession>
<sequence>MKRRKWMFFAALTVLASAGLFAAGCDEYDDVPPRSSGGSYDLLPIVGESASAEELETWREIRSEYESAVGN</sequence>
<proteinExistence type="predicted"/>
<reference evidence="2 3" key="1">
    <citation type="submission" date="2024-03" db="EMBL/GenBank/DDBJ databases">
        <title>Human intestinal bacterial collection.</title>
        <authorList>
            <person name="Pauvert C."/>
            <person name="Hitch T.C.A."/>
            <person name="Clavel T."/>
        </authorList>
    </citation>
    <scope>NUCLEOTIDE SEQUENCE [LARGE SCALE GENOMIC DNA]</scope>
    <source>
        <strain evidence="2 3">CLA-KB-H122</strain>
    </source>
</reference>
<name>A0ABV1GXK1_9BACT</name>
<gene>
    <name evidence="2" type="ORF">WMO46_08220</name>
</gene>
<feature type="chain" id="PRO_5047339848" description="Secreted protein" evidence="1">
    <location>
        <begin position="23"/>
        <end position="71"/>
    </location>
</feature>
<evidence type="ECO:0000256" key="1">
    <source>
        <dbReference type="SAM" id="SignalP"/>
    </source>
</evidence>
<evidence type="ECO:0000313" key="2">
    <source>
        <dbReference type="EMBL" id="MEQ2544929.1"/>
    </source>
</evidence>
<protein>
    <recommendedName>
        <fullName evidence="4">Secreted protein</fullName>
    </recommendedName>
</protein>
<keyword evidence="3" id="KW-1185">Reference proteome</keyword>
<keyword evidence="1" id="KW-0732">Signal</keyword>
<evidence type="ECO:0000313" key="3">
    <source>
        <dbReference type="Proteomes" id="UP001460202"/>
    </source>
</evidence>
<organism evidence="2 3">
    <name type="scientific">Alistipes intestinihominis</name>
    <dbReference type="NCBI Taxonomy" id="3133172"/>
    <lineage>
        <taxon>Bacteria</taxon>
        <taxon>Pseudomonadati</taxon>
        <taxon>Bacteroidota</taxon>
        <taxon>Bacteroidia</taxon>
        <taxon>Bacteroidales</taxon>
        <taxon>Rikenellaceae</taxon>
        <taxon>Alistipes</taxon>
    </lineage>
</organism>
<dbReference type="RefSeq" id="WP_129651946.1">
    <property type="nucleotide sequence ID" value="NZ_JBBMFL010000008.1"/>
</dbReference>